<evidence type="ECO:0000256" key="5">
    <source>
        <dbReference type="ARBA" id="ARBA00023136"/>
    </source>
</evidence>
<evidence type="ECO:0000256" key="2">
    <source>
        <dbReference type="ARBA" id="ARBA00022475"/>
    </source>
</evidence>
<keyword evidence="3 6" id="KW-0812">Transmembrane</keyword>
<dbReference type="OrthoDB" id="259025at2"/>
<dbReference type="Pfam" id="PF09678">
    <property type="entry name" value="Caa3_CtaG"/>
    <property type="match status" value="1"/>
</dbReference>
<dbReference type="RefSeq" id="WP_136497665.1">
    <property type="nucleotide sequence ID" value="NZ_CP046052.1"/>
</dbReference>
<evidence type="ECO:0000256" key="6">
    <source>
        <dbReference type="SAM" id="Phobius"/>
    </source>
</evidence>
<reference evidence="7 8" key="1">
    <citation type="submission" date="2019-11" db="EMBL/GenBank/DDBJ databases">
        <title>The genome sequence of Methylocystis heyeri.</title>
        <authorList>
            <person name="Oshkin I.Y."/>
            <person name="Miroshnikov K."/>
            <person name="Dedysh S.N."/>
        </authorList>
    </citation>
    <scope>NUCLEOTIDE SEQUENCE [LARGE SCALE GENOMIC DNA]</scope>
    <source>
        <strain evidence="7 8">H2</strain>
    </source>
</reference>
<organism evidence="7 8">
    <name type="scientific">Methylocystis heyeri</name>
    <dbReference type="NCBI Taxonomy" id="391905"/>
    <lineage>
        <taxon>Bacteria</taxon>
        <taxon>Pseudomonadati</taxon>
        <taxon>Pseudomonadota</taxon>
        <taxon>Alphaproteobacteria</taxon>
        <taxon>Hyphomicrobiales</taxon>
        <taxon>Methylocystaceae</taxon>
        <taxon>Methylocystis</taxon>
    </lineage>
</organism>
<evidence type="ECO:0000313" key="8">
    <source>
        <dbReference type="Proteomes" id="UP000309061"/>
    </source>
</evidence>
<dbReference type="EMBL" id="CP046052">
    <property type="protein sequence ID" value="QGM46776.1"/>
    <property type="molecule type" value="Genomic_DNA"/>
</dbReference>
<evidence type="ECO:0000256" key="4">
    <source>
        <dbReference type="ARBA" id="ARBA00022989"/>
    </source>
</evidence>
<dbReference type="InterPro" id="IPR019108">
    <property type="entry name" value="Caa3_assmbl_CtaG-rel"/>
</dbReference>
<dbReference type="GO" id="GO:0005886">
    <property type="term" value="C:plasma membrane"/>
    <property type="evidence" value="ECO:0007669"/>
    <property type="project" value="UniProtKB-SubCell"/>
</dbReference>
<dbReference type="AlphaFoldDB" id="A0A6B8KER0"/>
<name>A0A6B8KER0_9HYPH</name>
<dbReference type="Proteomes" id="UP000309061">
    <property type="component" value="Chromosome"/>
</dbReference>
<gene>
    <name evidence="7" type="ORF">H2LOC_014335</name>
</gene>
<evidence type="ECO:0000313" key="7">
    <source>
        <dbReference type="EMBL" id="QGM46776.1"/>
    </source>
</evidence>
<proteinExistence type="predicted"/>
<feature type="transmembrane region" description="Helical" evidence="6">
    <location>
        <begin position="24"/>
        <end position="46"/>
    </location>
</feature>
<keyword evidence="5 6" id="KW-0472">Membrane</keyword>
<evidence type="ECO:0000256" key="1">
    <source>
        <dbReference type="ARBA" id="ARBA00004651"/>
    </source>
</evidence>
<protein>
    <submittedName>
        <fullName evidence="7">Uncharacterized protein</fullName>
    </submittedName>
</protein>
<keyword evidence="8" id="KW-1185">Reference proteome</keyword>
<accession>A0A6B8KER0</accession>
<sequence length="56" mass="6242">MMGPPVGCGLVGVTRPFALEDQHYAGLVIWVGGRLVYLLVIPRLFIDWMRPCGTNR</sequence>
<evidence type="ECO:0000256" key="3">
    <source>
        <dbReference type="ARBA" id="ARBA00022692"/>
    </source>
</evidence>
<dbReference type="KEGG" id="mhey:H2LOC_014335"/>
<comment type="subcellular location">
    <subcellularLocation>
        <location evidence="1">Cell membrane</location>
        <topology evidence="1">Multi-pass membrane protein</topology>
    </subcellularLocation>
</comment>
<keyword evidence="2" id="KW-1003">Cell membrane</keyword>
<keyword evidence="4 6" id="KW-1133">Transmembrane helix</keyword>